<reference evidence="2" key="1">
    <citation type="submission" date="2016-11" db="UniProtKB">
        <authorList>
            <consortium name="WormBaseParasite"/>
        </authorList>
    </citation>
    <scope>IDENTIFICATION</scope>
    <source>
        <strain evidence="2">KR3021</strain>
    </source>
</reference>
<organism evidence="1 2">
    <name type="scientific">Rhabditophanes sp. KR3021</name>
    <dbReference type="NCBI Taxonomy" id="114890"/>
    <lineage>
        <taxon>Eukaryota</taxon>
        <taxon>Metazoa</taxon>
        <taxon>Ecdysozoa</taxon>
        <taxon>Nematoda</taxon>
        <taxon>Chromadorea</taxon>
        <taxon>Rhabditida</taxon>
        <taxon>Tylenchina</taxon>
        <taxon>Panagrolaimomorpha</taxon>
        <taxon>Strongyloidoidea</taxon>
        <taxon>Alloionematidae</taxon>
        <taxon>Rhabditophanes</taxon>
    </lineage>
</organism>
<proteinExistence type="predicted"/>
<name>A0AC35TT08_9BILA</name>
<accession>A0AC35TT08</accession>
<evidence type="ECO:0000313" key="2">
    <source>
        <dbReference type="WBParaSite" id="RSKR_0000414800.1"/>
    </source>
</evidence>
<dbReference type="WBParaSite" id="RSKR_0000414800.1">
    <property type="protein sequence ID" value="RSKR_0000414800.1"/>
    <property type="gene ID" value="RSKR_0000414800"/>
</dbReference>
<evidence type="ECO:0000313" key="1">
    <source>
        <dbReference type="Proteomes" id="UP000095286"/>
    </source>
</evidence>
<protein>
    <submittedName>
        <fullName evidence="2">RNA helicase</fullName>
    </submittedName>
</protein>
<dbReference type="Proteomes" id="UP000095286">
    <property type="component" value="Unplaced"/>
</dbReference>
<sequence>MSNSDIYSEISYSAFKSNLPISCEKRYGFDNFDIALRTRDDSADYPKKEKKVSVTDMTKKEYKKHVKNINVARSCSLLDENNEIIPLMELGKNRNIEPVYVESWENYGIDGTLAVNLRRIGYAFPLEVQKCVIPLTKQKKHLFIHTSTGIGKTGAFLIPLIQKIANLNGEGTNRETYPTPRAIILCNSRNLANQTYDLTVQLIWEMNASCCKVVGEQSFEESKRYLKGGCDIIIATIGRLDYLVGANLLNLSKLENVILDEADSYVDDQNTVIMLKRIFEKLALHPFKPAARKSLIFPFRDVERLDRDIVIDEFQKNLIQILVTTDLLSRGIDFIGLNHVILYDLPLQFPSYVNRIGRTGRTCKGFSYSLIDENNAKQIKASKEIREALKEIGVVNKNLESLCDL</sequence>